<comment type="caution">
    <text evidence="1">The sequence shown here is derived from an EMBL/GenBank/DDBJ whole genome shotgun (WGS) entry which is preliminary data.</text>
</comment>
<name>A0A9D0YX44_9FIRM</name>
<dbReference type="EMBL" id="DVFI01000106">
    <property type="protein sequence ID" value="HIQ63460.1"/>
    <property type="molecule type" value="Genomic_DNA"/>
</dbReference>
<dbReference type="AlphaFoldDB" id="A0A9D0YX44"/>
<dbReference type="InterPro" id="IPR008983">
    <property type="entry name" value="Tumour_necrosis_fac-like_dom"/>
</dbReference>
<reference evidence="1" key="1">
    <citation type="submission" date="2020-10" db="EMBL/GenBank/DDBJ databases">
        <authorList>
            <person name="Gilroy R."/>
        </authorList>
    </citation>
    <scope>NUCLEOTIDE SEQUENCE</scope>
    <source>
        <strain evidence="1">ChiHile30-977</strain>
    </source>
</reference>
<dbReference type="Proteomes" id="UP000886819">
    <property type="component" value="Unassembled WGS sequence"/>
</dbReference>
<dbReference type="Gene3D" id="2.60.120.40">
    <property type="match status" value="1"/>
</dbReference>
<evidence type="ECO:0008006" key="3">
    <source>
        <dbReference type="Google" id="ProtNLM"/>
    </source>
</evidence>
<evidence type="ECO:0000313" key="1">
    <source>
        <dbReference type="EMBL" id="HIQ63460.1"/>
    </source>
</evidence>
<sequence length="170" mass="18140">MYCNCSSQGYHGCNPCQYFSTIGTSVSRWCSSGTLDAPYADYAFLTRTNELTAEAGEPIQLNGPSMVTGAFSYANGLLTISQPGIYRLCYIVNLPFETMQDPGLMFYVRAGENIVAGTQASTQGPGTLAVQAIFEVTSRVSLALVCNTSFSVNALNEGDVLASLLVEKLA</sequence>
<reference evidence="1" key="2">
    <citation type="journal article" date="2021" name="PeerJ">
        <title>Extensive microbial diversity within the chicken gut microbiome revealed by metagenomics and culture.</title>
        <authorList>
            <person name="Gilroy R."/>
            <person name="Ravi A."/>
            <person name="Getino M."/>
            <person name="Pursley I."/>
            <person name="Horton D.L."/>
            <person name="Alikhan N.F."/>
            <person name="Baker D."/>
            <person name="Gharbi K."/>
            <person name="Hall N."/>
            <person name="Watson M."/>
            <person name="Adriaenssens E.M."/>
            <person name="Foster-Nyarko E."/>
            <person name="Jarju S."/>
            <person name="Secka A."/>
            <person name="Antonio M."/>
            <person name="Oren A."/>
            <person name="Chaudhuri R.R."/>
            <person name="La Ragione R."/>
            <person name="Hildebrand F."/>
            <person name="Pallen M.J."/>
        </authorList>
    </citation>
    <scope>NUCLEOTIDE SEQUENCE</scope>
    <source>
        <strain evidence="1">ChiHile30-977</strain>
    </source>
</reference>
<evidence type="ECO:0000313" key="2">
    <source>
        <dbReference type="Proteomes" id="UP000886819"/>
    </source>
</evidence>
<proteinExistence type="predicted"/>
<accession>A0A9D0YX44</accession>
<organism evidence="1 2">
    <name type="scientific">Candidatus Avichristensenella intestinipullorum</name>
    <dbReference type="NCBI Taxonomy" id="2840693"/>
    <lineage>
        <taxon>Bacteria</taxon>
        <taxon>Bacillati</taxon>
        <taxon>Bacillota</taxon>
        <taxon>Clostridia</taxon>
        <taxon>Candidatus Avichristensenella</taxon>
    </lineage>
</organism>
<protein>
    <recommendedName>
        <fullName evidence="3">BclA C-terminal domain-containing protein</fullName>
    </recommendedName>
</protein>
<gene>
    <name evidence="1" type="ORF">IAA66_07755</name>
</gene>